<dbReference type="Gene3D" id="3.30.565.10">
    <property type="entry name" value="Histidine kinase-like ATPase, C-terminal domain"/>
    <property type="match status" value="1"/>
</dbReference>
<feature type="transmembrane region" description="Helical" evidence="9">
    <location>
        <begin position="339"/>
        <end position="359"/>
    </location>
</feature>
<dbReference type="InterPro" id="IPR036890">
    <property type="entry name" value="HATPase_C_sf"/>
</dbReference>
<dbReference type="Gene3D" id="1.10.287.130">
    <property type="match status" value="1"/>
</dbReference>
<keyword evidence="10" id="KW-0732">Signal</keyword>
<dbReference type="InterPro" id="IPR004358">
    <property type="entry name" value="Sig_transdc_His_kin-like_C"/>
</dbReference>
<dbReference type="PRINTS" id="PR00344">
    <property type="entry name" value="BCTRLSENSOR"/>
</dbReference>
<dbReference type="SUPFAM" id="SSF47384">
    <property type="entry name" value="Homodimeric domain of signal transducing histidine kinase"/>
    <property type="match status" value="1"/>
</dbReference>
<evidence type="ECO:0000256" key="5">
    <source>
        <dbReference type="ARBA" id="ARBA00022741"/>
    </source>
</evidence>
<dbReference type="CDD" id="cd00082">
    <property type="entry name" value="HisKA"/>
    <property type="match status" value="1"/>
</dbReference>
<dbReference type="InterPro" id="IPR003661">
    <property type="entry name" value="HisK_dim/P_dom"/>
</dbReference>
<dbReference type="InterPro" id="IPR003594">
    <property type="entry name" value="HATPase_dom"/>
</dbReference>
<evidence type="ECO:0000256" key="3">
    <source>
        <dbReference type="ARBA" id="ARBA00022553"/>
    </source>
</evidence>
<dbReference type="Pfam" id="PF02518">
    <property type="entry name" value="HATPase_c"/>
    <property type="match status" value="1"/>
</dbReference>
<keyword evidence="9" id="KW-1133">Transmembrane helix</keyword>
<evidence type="ECO:0000313" key="12">
    <source>
        <dbReference type="EMBL" id="RJP60174.1"/>
    </source>
</evidence>
<dbReference type="Pfam" id="PF04392">
    <property type="entry name" value="ABC_sub_bind"/>
    <property type="match status" value="1"/>
</dbReference>
<dbReference type="AlphaFoldDB" id="A0A3A4R244"/>
<organism evidence="12 13">
    <name type="scientific">Candidatus Auribacter fodinae</name>
    <dbReference type="NCBI Taxonomy" id="2093366"/>
    <lineage>
        <taxon>Bacteria</taxon>
        <taxon>Pseudomonadati</taxon>
        <taxon>Candidatus Auribacterota</taxon>
        <taxon>Candidatus Auribacteria</taxon>
        <taxon>Candidatus Auribacterales</taxon>
        <taxon>Candidatus Auribacteraceae</taxon>
        <taxon>Candidatus Auribacter</taxon>
    </lineage>
</organism>
<dbReference type="InterPro" id="IPR005467">
    <property type="entry name" value="His_kinase_dom"/>
</dbReference>
<keyword evidence="9" id="KW-0472">Membrane</keyword>
<dbReference type="InterPro" id="IPR007487">
    <property type="entry name" value="ABC_transpt-TYRBP-like"/>
</dbReference>
<keyword evidence="9" id="KW-0812">Transmembrane</keyword>
<dbReference type="EC" id="2.7.13.3" evidence="2"/>
<keyword evidence="4" id="KW-0808">Transferase</keyword>
<evidence type="ECO:0000313" key="13">
    <source>
        <dbReference type="Proteomes" id="UP000266426"/>
    </source>
</evidence>
<dbReference type="InterPro" id="IPR035965">
    <property type="entry name" value="PAS-like_dom_sf"/>
</dbReference>
<keyword evidence="7" id="KW-0067">ATP-binding</keyword>
<evidence type="ECO:0000256" key="9">
    <source>
        <dbReference type="SAM" id="Phobius"/>
    </source>
</evidence>
<accession>A0A3A4R244</accession>
<keyword evidence="6" id="KW-0418">Kinase</keyword>
<keyword evidence="5" id="KW-0547">Nucleotide-binding</keyword>
<dbReference type="Gene3D" id="3.30.450.20">
    <property type="entry name" value="PAS domain"/>
    <property type="match status" value="1"/>
</dbReference>
<feature type="chain" id="PRO_5017255656" description="histidine kinase" evidence="10">
    <location>
        <begin position="22"/>
        <end position="918"/>
    </location>
</feature>
<evidence type="ECO:0000256" key="4">
    <source>
        <dbReference type="ARBA" id="ARBA00022679"/>
    </source>
</evidence>
<dbReference type="EMBL" id="QZJZ01000033">
    <property type="protein sequence ID" value="RJP60174.1"/>
    <property type="molecule type" value="Genomic_DNA"/>
</dbReference>
<evidence type="ECO:0000256" key="10">
    <source>
        <dbReference type="SAM" id="SignalP"/>
    </source>
</evidence>
<dbReference type="PROSITE" id="PS50109">
    <property type="entry name" value="HIS_KIN"/>
    <property type="match status" value="1"/>
</dbReference>
<evidence type="ECO:0000256" key="8">
    <source>
        <dbReference type="ARBA" id="ARBA00023012"/>
    </source>
</evidence>
<keyword evidence="8" id="KW-0902">Two-component regulatory system</keyword>
<evidence type="ECO:0000259" key="11">
    <source>
        <dbReference type="PROSITE" id="PS50109"/>
    </source>
</evidence>
<dbReference type="PANTHER" id="PTHR43065">
    <property type="entry name" value="SENSOR HISTIDINE KINASE"/>
    <property type="match status" value="1"/>
</dbReference>
<sequence length="918" mass="104264">MKIIGCLALFLFLAMPCAATAAQKPNILYLNSYHPGYKWSDDIIRGIQDGFERAGIPVHLHIESMDTKRCAEDEYFSQLCDLYAYKYSNVKFEIIISSDDSAFEFLKANRDKLFPGTPVVFCGVNYFDPESIKGYTQFTGVNEAVDIRLTLETALKIHPGTKKIYYISDDTNTGRKIKDKLSEAIPSFANRLEFISLCDMEMAQILDAVSKLPGDSLILYALFFKDKAGAFFEYDESMSMIAAKASVPIYGVWDFNLGYGMVGGMLTSGYYQGKEAAKIARRILKGENADSIPVVMKSPNKFMFDYTQLEKLGIRSSQLPAKSIIINQPHSFYEEHKRLFVAILAVILIQGLVIVLLVHNKRLLCAEQKKSRMLQKRMECILGATNTCLDIIDMNYNVRYVDPKWAEKYGPYEGRKCYDYFYDEPSPCKSCIVVDYIEKLGCMVAETELPKEDNRPVQVTSMLYVDENDEKLIAQAHIDISQRLLIEKELHRYQEKLEDKVKTRTAELAEANEHLLKEITDRKMVENLLSLEREQLLSIFDSINEVIYVSDPETYELLFINEAFKQNWGDGTGKKCYSVLYNGAEPCEFCTNKHIFGENTGNSFIWEVQNHTNHRWYKCMDKGIQWPDGRLVRCEIAFDITEQKKLETELLNARKLESIGTLAAGIAHEINTPIQFIGDNVRFLSDSARAMLNLINDFSDLLTYQLKKGSINVEQQAQQIREEVDLEFLESEIPLAIEQTLDGVERVSRIVNAMKDFSHMGSFVKVKEDLNKAVQTTATISRNEWKYVADLKLELDENLPLVNCMIGEIKQIVLNLIINAAHAIRDNHFGAENKGLITVKTSKEGKDAMISIADTGVGIPEEIRDKIFDQFFTTKKVGEGTGQGLAIAYSIVKKHEGKISFISEVGKGTTFFIRIPIE</sequence>
<dbReference type="SUPFAM" id="SSF55785">
    <property type="entry name" value="PYP-like sensor domain (PAS domain)"/>
    <property type="match status" value="1"/>
</dbReference>
<dbReference type="SMART" id="SM00387">
    <property type="entry name" value="HATPase_c"/>
    <property type="match status" value="1"/>
</dbReference>
<dbReference type="SUPFAM" id="SSF55874">
    <property type="entry name" value="ATPase domain of HSP90 chaperone/DNA topoisomerase II/histidine kinase"/>
    <property type="match status" value="1"/>
</dbReference>
<reference evidence="12 13" key="1">
    <citation type="journal article" date="2017" name="ISME J.">
        <title>Energy and carbon metabolisms in a deep terrestrial subsurface fluid microbial community.</title>
        <authorList>
            <person name="Momper L."/>
            <person name="Jungbluth S.P."/>
            <person name="Lee M.D."/>
            <person name="Amend J.P."/>
        </authorList>
    </citation>
    <scope>NUCLEOTIDE SEQUENCE [LARGE SCALE GENOMIC DNA]</scope>
    <source>
        <strain evidence="12">SURF_26</strain>
    </source>
</reference>
<comment type="caution">
    <text evidence="12">The sequence shown here is derived from an EMBL/GenBank/DDBJ whole genome shotgun (WGS) entry which is preliminary data.</text>
</comment>
<dbReference type="PANTHER" id="PTHR43065:SF46">
    <property type="entry name" value="C4-DICARBOXYLATE TRANSPORT SENSOR PROTEIN DCTB"/>
    <property type="match status" value="1"/>
</dbReference>
<dbReference type="Proteomes" id="UP000266426">
    <property type="component" value="Unassembled WGS sequence"/>
</dbReference>
<dbReference type="GO" id="GO:0000155">
    <property type="term" value="F:phosphorelay sensor kinase activity"/>
    <property type="evidence" value="ECO:0007669"/>
    <property type="project" value="InterPro"/>
</dbReference>
<dbReference type="GO" id="GO:0005524">
    <property type="term" value="F:ATP binding"/>
    <property type="evidence" value="ECO:0007669"/>
    <property type="project" value="UniProtKB-KW"/>
</dbReference>
<name>A0A3A4R244_9BACT</name>
<evidence type="ECO:0000256" key="2">
    <source>
        <dbReference type="ARBA" id="ARBA00012438"/>
    </source>
</evidence>
<evidence type="ECO:0000256" key="1">
    <source>
        <dbReference type="ARBA" id="ARBA00000085"/>
    </source>
</evidence>
<gene>
    <name evidence="12" type="ORF">C4541_04665</name>
</gene>
<proteinExistence type="predicted"/>
<dbReference type="InterPro" id="IPR036097">
    <property type="entry name" value="HisK_dim/P_sf"/>
</dbReference>
<comment type="catalytic activity">
    <reaction evidence="1">
        <text>ATP + protein L-histidine = ADP + protein N-phospho-L-histidine.</text>
        <dbReference type="EC" id="2.7.13.3"/>
    </reaction>
</comment>
<evidence type="ECO:0000256" key="6">
    <source>
        <dbReference type="ARBA" id="ARBA00022777"/>
    </source>
</evidence>
<keyword evidence="3" id="KW-0597">Phosphoprotein</keyword>
<feature type="domain" description="Histidine kinase" evidence="11">
    <location>
        <begin position="665"/>
        <end position="918"/>
    </location>
</feature>
<feature type="signal peptide" evidence="10">
    <location>
        <begin position="1"/>
        <end position="21"/>
    </location>
</feature>
<dbReference type="Gene3D" id="3.40.50.2300">
    <property type="match status" value="2"/>
</dbReference>
<evidence type="ECO:0000256" key="7">
    <source>
        <dbReference type="ARBA" id="ARBA00022840"/>
    </source>
</evidence>
<protein>
    <recommendedName>
        <fullName evidence="2">histidine kinase</fullName>
        <ecNumber evidence="2">2.7.13.3</ecNumber>
    </recommendedName>
</protein>